<dbReference type="InterPro" id="IPR041698">
    <property type="entry name" value="Methyltransf_25"/>
</dbReference>
<accession>A0A942Y8L9</accession>
<dbReference type="Pfam" id="PF13649">
    <property type="entry name" value="Methyltransf_25"/>
    <property type="match status" value="1"/>
</dbReference>
<name>A0A942Y8L9_9BACI</name>
<evidence type="ECO:0000256" key="1">
    <source>
        <dbReference type="ARBA" id="ARBA00022603"/>
    </source>
</evidence>
<keyword evidence="1 4" id="KW-0489">Methyltransferase</keyword>
<comment type="caution">
    <text evidence="4">The sequence shown here is derived from an EMBL/GenBank/DDBJ whole genome shotgun (WGS) entry which is preliminary data.</text>
</comment>
<dbReference type="EMBL" id="JAGYPE010000002">
    <property type="protein sequence ID" value="MBS4182527.1"/>
    <property type="molecule type" value="Genomic_DNA"/>
</dbReference>
<dbReference type="InterPro" id="IPR029063">
    <property type="entry name" value="SAM-dependent_MTases_sf"/>
</dbReference>
<dbReference type="PANTHER" id="PTHR43861:SF1">
    <property type="entry name" value="TRANS-ACONITATE 2-METHYLTRANSFERASE"/>
    <property type="match status" value="1"/>
</dbReference>
<gene>
    <name evidence="4" type="ORF">KHB02_14100</name>
</gene>
<dbReference type="GO" id="GO:0008168">
    <property type="term" value="F:methyltransferase activity"/>
    <property type="evidence" value="ECO:0007669"/>
    <property type="project" value="UniProtKB-KW"/>
</dbReference>
<evidence type="ECO:0000259" key="3">
    <source>
        <dbReference type="Pfam" id="PF13649"/>
    </source>
</evidence>
<dbReference type="PANTHER" id="PTHR43861">
    <property type="entry name" value="TRANS-ACONITATE 2-METHYLTRANSFERASE-RELATED"/>
    <property type="match status" value="1"/>
</dbReference>
<dbReference type="GO" id="GO:0032259">
    <property type="term" value="P:methylation"/>
    <property type="evidence" value="ECO:0007669"/>
    <property type="project" value="UniProtKB-KW"/>
</dbReference>
<keyword evidence="2" id="KW-0808">Transferase</keyword>
<protein>
    <submittedName>
        <fullName evidence="4">Class I SAM-dependent methyltransferase</fullName>
    </submittedName>
</protein>
<sequence>MQPEVTAAYASRAAEYVRVLGSMDAVHPSDRVHVATWAATCAGPLVDLGCGPGHWTASLAAAGHDVVGVDPVPELVDLARRAFPDVPFRVGSVEQPGCADGTVGGVLAWYSLIHLEPHELPAALAAIARLLVPGGRVLVGFFDGDAVKPFPHAVTTAYRWSVEAMSVALEAAGFVVEETHRRTGPGHRPHAAVSAVLG</sequence>
<dbReference type="CDD" id="cd02440">
    <property type="entry name" value="AdoMet_MTases"/>
    <property type="match status" value="1"/>
</dbReference>
<evidence type="ECO:0000313" key="4">
    <source>
        <dbReference type="EMBL" id="MBS4182527.1"/>
    </source>
</evidence>
<organism evidence="4">
    <name type="scientific">Neobacillus citreus</name>
    <dbReference type="NCBI Taxonomy" id="2833578"/>
    <lineage>
        <taxon>Bacteria</taxon>
        <taxon>Bacillati</taxon>
        <taxon>Bacillota</taxon>
        <taxon>Bacilli</taxon>
        <taxon>Bacillales</taxon>
        <taxon>Bacillaceae</taxon>
        <taxon>Neobacillus</taxon>
    </lineage>
</organism>
<feature type="domain" description="Methyltransferase" evidence="3">
    <location>
        <begin position="46"/>
        <end position="135"/>
    </location>
</feature>
<dbReference type="AlphaFoldDB" id="A0A942Y8L9"/>
<evidence type="ECO:0000256" key="2">
    <source>
        <dbReference type="ARBA" id="ARBA00022679"/>
    </source>
</evidence>
<dbReference type="SUPFAM" id="SSF53335">
    <property type="entry name" value="S-adenosyl-L-methionine-dependent methyltransferases"/>
    <property type="match status" value="1"/>
</dbReference>
<proteinExistence type="predicted"/>
<reference evidence="4" key="1">
    <citation type="submission" date="2021-05" db="EMBL/GenBank/DDBJ databases">
        <title>Novel Bacillus species.</title>
        <authorList>
            <person name="Liu G."/>
        </authorList>
    </citation>
    <scope>NUCLEOTIDE SEQUENCE</scope>
    <source>
        <strain evidence="4">FJAT-50051</strain>
    </source>
</reference>
<dbReference type="Gene3D" id="3.40.50.150">
    <property type="entry name" value="Vaccinia Virus protein VP39"/>
    <property type="match status" value="1"/>
</dbReference>